<organism evidence="1 2">
    <name type="scientific">Bartonella taylorii</name>
    <dbReference type="NCBI Taxonomy" id="33046"/>
    <lineage>
        <taxon>Bacteria</taxon>
        <taxon>Pseudomonadati</taxon>
        <taxon>Pseudomonadota</taxon>
        <taxon>Alphaproteobacteria</taxon>
        <taxon>Hyphomicrobiales</taxon>
        <taxon>Bartonellaceae</taxon>
        <taxon>Bartonella</taxon>
    </lineage>
</organism>
<reference evidence="1" key="1">
    <citation type="journal article" date="2022" name="Proc. Natl. Acad. Sci. U.S.A.">
        <title>Identification of the Bartonella autotransporter CFA as a protective antigen and hypervariable target of neutralizing antibodies in mice.</title>
        <authorList>
            <person name="Siewert L.K."/>
            <person name="Korotaev A."/>
            <person name="Sedzicki J."/>
            <person name="Fromm K."/>
            <person name="Pinschewer D.D."/>
            <person name="Dehio C."/>
        </authorList>
    </citation>
    <scope>NUCLEOTIDE SEQUENCE</scope>
    <source>
        <strain evidence="1">IBS296</strain>
    </source>
</reference>
<protein>
    <submittedName>
        <fullName evidence="1">Uncharacterized protein</fullName>
    </submittedName>
</protein>
<dbReference type="AlphaFoldDB" id="A0A9Q8YX73"/>
<dbReference type="Gene3D" id="6.10.250.2030">
    <property type="match status" value="1"/>
</dbReference>
<dbReference type="KEGG" id="btay:LAJ60_06940"/>
<name>A0A9Q8YX73_BARTA</name>
<proteinExistence type="predicted"/>
<dbReference type="RefSeq" id="WP_078692182.1">
    <property type="nucleotide sequence ID" value="NZ_CP083444.1"/>
</dbReference>
<evidence type="ECO:0000313" key="1">
    <source>
        <dbReference type="EMBL" id="USP02599.1"/>
    </source>
</evidence>
<accession>A0A9Q8YX73</accession>
<evidence type="ECO:0000313" key="2">
    <source>
        <dbReference type="Proteomes" id="UP001056980"/>
    </source>
</evidence>
<dbReference type="EMBL" id="CP083444">
    <property type="protein sequence ID" value="USP02599.1"/>
    <property type="molecule type" value="Genomic_DNA"/>
</dbReference>
<sequence length="99" mass="11201">MFGPLYHLSHISEDGTSKDRPFYDVGSALTGLDENINNVNSRLTHVTNEFTQKIDGVSKDSLLWSNDEQAFIVQHGEGKTNSKIKSLPMETFLLTQWMQ</sequence>
<gene>
    <name evidence="1" type="ORF">LAJ60_06940</name>
</gene>
<dbReference type="Proteomes" id="UP001056980">
    <property type="component" value="Chromosome"/>
</dbReference>